<evidence type="ECO:0000259" key="6">
    <source>
        <dbReference type="Pfam" id="PF17979"/>
    </source>
</evidence>
<evidence type="ECO:0000256" key="3">
    <source>
        <dbReference type="ARBA" id="ARBA00022786"/>
    </source>
</evidence>
<name>A0A6A1VCN8_9ROSI</name>
<dbReference type="PANTHER" id="PTHR16079">
    <property type="entry name" value="UBIQUITIN LIGASE PROTEIN CHFR"/>
    <property type="match status" value="1"/>
</dbReference>
<sequence>MERLEEVRCKRTISEFPIKYAESKLIKDSKKYAVRKIINRLRKVDIRFDRSGTLTGDTQTSTFPLDSRYSDIDIRLDEVLICSEVTVSSIDKHEWCKIIRNSDLCSATVRNVSSHIILVNEAAVQNEDTIVIECGSEIIPGPDREGYLSYRFKVMPVPEICKKQLKISVDPEDAKCCICLNIWHDVVTIAPCLHNFWSVTCFFLSSGTFSLNLSKAVHDNRMYPSILTSNLRCPNMSLDILEADSSLKRSDEEVALLDSYASIRSNLVIRSGKNRPWKRARSPVDEESDEIDLPCPQCGTELGGFRCNQNTVHLQCHACGGMMPSRTDTNVPQHCLGCDRAFCSAYWHVQSLTRSDFHPICSPETFKPISDRTVSRIPDAAHEKNRHEQDITERCITQMGRTLLDVISEWIAKLNNREIGKLTNS</sequence>
<dbReference type="AlphaFoldDB" id="A0A6A1VCN8"/>
<reference evidence="7 8" key="1">
    <citation type="journal article" date="2019" name="Plant Biotechnol. J.">
        <title>The red bayberry genome and genetic basis of sex determination.</title>
        <authorList>
            <person name="Jia H.M."/>
            <person name="Jia H.J."/>
            <person name="Cai Q.L."/>
            <person name="Wang Y."/>
            <person name="Zhao H.B."/>
            <person name="Yang W.F."/>
            <person name="Wang G.Y."/>
            <person name="Li Y.H."/>
            <person name="Zhan D.L."/>
            <person name="Shen Y.T."/>
            <person name="Niu Q.F."/>
            <person name="Chang L."/>
            <person name="Qiu J."/>
            <person name="Zhao L."/>
            <person name="Xie H.B."/>
            <person name="Fu W.Y."/>
            <person name="Jin J."/>
            <person name="Li X.W."/>
            <person name="Jiao Y."/>
            <person name="Zhou C.C."/>
            <person name="Tu T."/>
            <person name="Chai C.Y."/>
            <person name="Gao J.L."/>
            <person name="Fan L.J."/>
            <person name="van de Weg E."/>
            <person name="Wang J.Y."/>
            <person name="Gao Z.S."/>
        </authorList>
    </citation>
    <scope>NUCLEOTIDE SEQUENCE [LARGE SCALE GENOMIC DNA]</scope>
    <source>
        <tissue evidence="7">Leaves</tissue>
    </source>
</reference>
<dbReference type="OrthoDB" id="1305878at2759"/>
<dbReference type="GO" id="GO:0004842">
    <property type="term" value="F:ubiquitin-protein transferase activity"/>
    <property type="evidence" value="ECO:0007669"/>
    <property type="project" value="TreeGrafter"/>
</dbReference>
<dbReference type="PANTHER" id="PTHR16079:SF4">
    <property type="entry name" value="E3 UBIQUITIN-PROTEIN LIGASE CHFR"/>
    <property type="match status" value="1"/>
</dbReference>
<evidence type="ECO:0000313" key="7">
    <source>
        <dbReference type="EMBL" id="KAB1208930.1"/>
    </source>
</evidence>
<feature type="domain" description="E3 ubiquitin-protein ligase CHFR cysteine rich" evidence="6">
    <location>
        <begin position="295"/>
        <end position="420"/>
    </location>
</feature>
<dbReference type="InterPro" id="IPR040909">
    <property type="entry name" value="CHFR_Znf-CRD"/>
</dbReference>
<dbReference type="GO" id="GO:0016567">
    <property type="term" value="P:protein ubiquitination"/>
    <property type="evidence" value="ECO:0007669"/>
    <property type="project" value="TreeGrafter"/>
</dbReference>
<accession>A0A6A1VCN8</accession>
<proteinExistence type="predicted"/>
<dbReference type="Gene3D" id="3.30.40.140">
    <property type="match status" value="1"/>
</dbReference>
<dbReference type="GO" id="GO:0005634">
    <property type="term" value="C:nucleus"/>
    <property type="evidence" value="ECO:0007669"/>
    <property type="project" value="UniProtKB-SubCell"/>
</dbReference>
<dbReference type="Pfam" id="PF17979">
    <property type="entry name" value="zf-CRD"/>
    <property type="match status" value="1"/>
</dbReference>
<evidence type="ECO:0000256" key="5">
    <source>
        <dbReference type="ARBA" id="ARBA00023306"/>
    </source>
</evidence>
<gene>
    <name evidence="7" type="ORF">CJ030_MR6G000776</name>
</gene>
<protein>
    <recommendedName>
        <fullName evidence="6">E3 ubiquitin-protein ligase CHFR cysteine rich domain-containing protein</fullName>
    </recommendedName>
</protein>
<comment type="subcellular location">
    <subcellularLocation>
        <location evidence="1">Nucleus</location>
    </subcellularLocation>
</comment>
<keyword evidence="3" id="KW-0833">Ubl conjugation pathway</keyword>
<keyword evidence="5" id="KW-0131">Cell cycle</keyword>
<keyword evidence="2" id="KW-0808">Transferase</keyword>
<keyword evidence="8" id="KW-1185">Reference proteome</keyword>
<keyword evidence="4" id="KW-0539">Nucleus</keyword>
<dbReference type="EMBL" id="RXIC02000024">
    <property type="protein sequence ID" value="KAB1208930.1"/>
    <property type="molecule type" value="Genomic_DNA"/>
</dbReference>
<evidence type="ECO:0000256" key="1">
    <source>
        <dbReference type="ARBA" id="ARBA00004123"/>
    </source>
</evidence>
<evidence type="ECO:0000256" key="4">
    <source>
        <dbReference type="ARBA" id="ARBA00023242"/>
    </source>
</evidence>
<evidence type="ECO:0000256" key="2">
    <source>
        <dbReference type="ARBA" id="ARBA00022679"/>
    </source>
</evidence>
<dbReference type="Proteomes" id="UP000516437">
    <property type="component" value="Chromosome 6"/>
</dbReference>
<organism evidence="7 8">
    <name type="scientific">Morella rubra</name>
    <name type="common">Chinese bayberry</name>
    <dbReference type="NCBI Taxonomy" id="262757"/>
    <lineage>
        <taxon>Eukaryota</taxon>
        <taxon>Viridiplantae</taxon>
        <taxon>Streptophyta</taxon>
        <taxon>Embryophyta</taxon>
        <taxon>Tracheophyta</taxon>
        <taxon>Spermatophyta</taxon>
        <taxon>Magnoliopsida</taxon>
        <taxon>eudicotyledons</taxon>
        <taxon>Gunneridae</taxon>
        <taxon>Pentapetalae</taxon>
        <taxon>rosids</taxon>
        <taxon>fabids</taxon>
        <taxon>Fagales</taxon>
        <taxon>Myricaceae</taxon>
        <taxon>Morella</taxon>
    </lineage>
</organism>
<dbReference type="GO" id="GO:0006511">
    <property type="term" value="P:ubiquitin-dependent protein catabolic process"/>
    <property type="evidence" value="ECO:0007669"/>
    <property type="project" value="TreeGrafter"/>
</dbReference>
<evidence type="ECO:0000313" key="8">
    <source>
        <dbReference type="Proteomes" id="UP000516437"/>
    </source>
</evidence>
<dbReference type="InterPro" id="IPR052256">
    <property type="entry name" value="E3_ubiquitin-ligase_CHFR"/>
</dbReference>
<comment type="caution">
    <text evidence="7">The sequence shown here is derived from an EMBL/GenBank/DDBJ whole genome shotgun (WGS) entry which is preliminary data.</text>
</comment>